<dbReference type="SUPFAM" id="SSF51182">
    <property type="entry name" value="RmlC-like cupins"/>
    <property type="match status" value="1"/>
</dbReference>
<name>A0A1M4TMD3_9RHOB</name>
<dbReference type="RefSeq" id="WP_149774564.1">
    <property type="nucleotide sequence ID" value="NZ_FQVK01000002.1"/>
</dbReference>
<dbReference type="PANTHER" id="PTHR33387:SF3">
    <property type="entry name" value="DUF985 DOMAIN-CONTAINING PROTEIN"/>
    <property type="match status" value="1"/>
</dbReference>
<dbReference type="Pfam" id="PF06172">
    <property type="entry name" value="Cupin_5"/>
    <property type="match status" value="1"/>
</dbReference>
<dbReference type="PANTHER" id="PTHR33387">
    <property type="entry name" value="RMLC-LIKE JELLY ROLL FOLD PROTEIN"/>
    <property type="match status" value="1"/>
</dbReference>
<dbReference type="InterPro" id="IPR039935">
    <property type="entry name" value="YML079W-like"/>
</dbReference>
<dbReference type="EMBL" id="FQVK01000002">
    <property type="protein sequence ID" value="SHE45565.1"/>
    <property type="molecule type" value="Genomic_DNA"/>
</dbReference>
<sequence>MTADQIIDHLQLHPHPEGGWYTETWRADNTGRPTATCIHFLLKQGEVSHWHRVDATEIWLFHAGAPLILSISETDTGPASDHILSPDLSAGAPQVIVPAGHWQAARSTGNYTLVSCVVSPGFRFEGFELAPPDFDIPRMPRND</sequence>
<evidence type="ECO:0000313" key="2">
    <source>
        <dbReference type="EMBL" id="SHE45565.1"/>
    </source>
</evidence>
<dbReference type="Proteomes" id="UP000325134">
    <property type="component" value="Unassembled WGS sequence"/>
</dbReference>
<dbReference type="InterPro" id="IPR009327">
    <property type="entry name" value="Cupin_DUF985"/>
</dbReference>
<dbReference type="OrthoDB" id="9798288at2"/>
<dbReference type="InterPro" id="IPR014710">
    <property type="entry name" value="RmlC-like_jellyroll"/>
</dbReference>
<dbReference type="CDD" id="cd06121">
    <property type="entry name" value="cupin_YML079wp"/>
    <property type="match status" value="1"/>
</dbReference>
<proteinExistence type="predicted"/>
<reference evidence="2 3" key="1">
    <citation type="submission" date="2016-11" db="EMBL/GenBank/DDBJ databases">
        <authorList>
            <person name="Varghese N."/>
            <person name="Submissions S."/>
        </authorList>
    </citation>
    <scope>NUCLEOTIDE SEQUENCE [LARGE SCALE GENOMIC DNA]</scope>
    <source>
        <strain evidence="2 3">DSM 29341</strain>
    </source>
</reference>
<keyword evidence="3" id="KW-1185">Reference proteome</keyword>
<evidence type="ECO:0000259" key="1">
    <source>
        <dbReference type="Pfam" id="PF06172"/>
    </source>
</evidence>
<dbReference type="InterPro" id="IPR011051">
    <property type="entry name" value="RmlC_Cupin_sf"/>
</dbReference>
<evidence type="ECO:0000313" key="3">
    <source>
        <dbReference type="Proteomes" id="UP000325134"/>
    </source>
</evidence>
<accession>A0A1M4TMD3</accession>
<gene>
    <name evidence="2" type="ORF">SAMN05444279_102243</name>
</gene>
<dbReference type="AlphaFoldDB" id="A0A1M4TMD3"/>
<dbReference type="Gene3D" id="2.60.120.10">
    <property type="entry name" value="Jelly Rolls"/>
    <property type="match status" value="1"/>
</dbReference>
<feature type="domain" description="DUF985" evidence="1">
    <location>
        <begin position="5"/>
        <end position="130"/>
    </location>
</feature>
<protein>
    <recommendedName>
        <fullName evidence="1">DUF985 domain-containing protein</fullName>
    </recommendedName>
</protein>
<organism evidence="2 3">
    <name type="scientific">Ruegeria intermedia</name>
    <dbReference type="NCBI Taxonomy" id="996115"/>
    <lineage>
        <taxon>Bacteria</taxon>
        <taxon>Pseudomonadati</taxon>
        <taxon>Pseudomonadota</taxon>
        <taxon>Alphaproteobacteria</taxon>
        <taxon>Rhodobacterales</taxon>
        <taxon>Roseobacteraceae</taxon>
        <taxon>Ruegeria</taxon>
    </lineage>
</organism>